<keyword evidence="1" id="KW-0378">Hydrolase</keyword>
<proteinExistence type="predicted"/>
<keyword evidence="1" id="KW-0540">Nuclease</keyword>
<evidence type="ECO:0000313" key="2">
    <source>
        <dbReference type="Proteomes" id="UP000460298"/>
    </source>
</evidence>
<accession>A0A833M0C4</accession>
<reference evidence="1 2" key="1">
    <citation type="submission" date="2019-10" db="EMBL/GenBank/DDBJ databases">
        <title>Extracellular Electron Transfer in a Candidatus Methanoperedens spp. Enrichment Culture.</title>
        <authorList>
            <person name="Berger S."/>
            <person name="Rangel Shaw D."/>
            <person name="Berben T."/>
            <person name="In 'T Zandt M."/>
            <person name="Frank J."/>
            <person name="Reimann J."/>
            <person name="Jetten M.S.M."/>
            <person name="Welte C.U."/>
        </authorList>
    </citation>
    <scope>NUCLEOTIDE SEQUENCE [LARGE SCALE GENOMIC DNA]</scope>
    <source>
        <strain evidence="1">SB12</strain>
    </source>
</reference>
<organism evidence="1 2">
    <name type="scientific">Leptonema illini</name>
    <dbReference type="NCBI Taxonomy" id="183"/>
    <lineage>
        <taxon>Bacteria</taxon>
        <taxon>Pseudomonadati</taxon>
        <taxon>Spirochaetota</taxon>
        <taxon>Spirochaetia</taxon>
        <taxon>Leptospirales</taxon>
        <taxon>Leptospiraceae</taxon>
        <taxon>Leptonema</taxon>
    </lineage>
</organism>
<dbReference type="EMBL" id="WBUI01000001">
    <property type="protein sequence ID" value="KAB2935300.1"/>
    <property type="molecule type" value="Genomic_DNA"/>
</dbReference>
<dbReference type="InterPro" id="IPR007636">
    <property type="entry name" value="Restrct_endonuc_II_XhoI"/>
</dbReference>
<dbReference type="Pfam" id="PF04555">
    <property type="entry name" value="XhoI"/>
    <property type="match status" value="1"/>
</dbReference>
<keyword evidence="1" id="KW-0255">Endonuclease</keyword>
<protein>
    <submittedName>
        <fullName evidence="1">Restriction endonuclease</fullName>
    </submittedName>
</protein>
<name>A0A833M0C4_9LEPT</name>
<sequence length="246" mass="27734">MKARNYKNELAEAVAYFWKKRTEQSEKQGEASGTKDAGNRSSVTGGAQLDGFIELFAKIARDSGLTDSEIHMKETTLPGYYRPTKEWDLVLYADGDLIASVEFKSHIGPSFGNNFNSRVEEALGSATDLRTAYREGAMKQSIKPWMGYFMLLEDHPKSATPVKVREPYFPVLPDFKEASYQRRYVEFCRRLVLEGLYDSACLLFSAESTGRSGDFTEPSTGLDFIQFSASFIGAITAFIQNRDMRR</sequence>
<dbReference type="GO" id="GO:0003677">
    <property type="term" value="F:DNA binding"/>
    <property type="evidence" value="ECO:0007669"/>
    <property type="project" value="InterPro"/>
</dbReference>
<dbReference type="GO" id="GO:0009307">
    <property type="term" value="P:DNA restriction-modification system"/>
    <property type="evidence" value="ECO:0007669"/>
    <property type="project" value="InterPro"/>
</dbReference>
<evidence type="ECO:0000313" key="1">
    <source>
        <dbReference type="EMBL" id="KAB2935300.1"/>
    </source>
</evidence>
<gene>
    <name evidence="1" type="ORF">F9K24_00810</name>
</gene>
<dbReference type="GO" id="GO:0009036">
    <property type="term" value="F:type II site-specific deoxyribonuclease activity"/>
    <property type="evidence" value="ECO:0007669"/>
    <property type="project" value="InterPro"/>
</dbReference>
<comment type="caution">
    <text evidence="1">The sequence shown here is derived from an EMBL/GenBank/DDBJ whole genome shotgun (WGS) entry which is preliminary data.</text>
</comment>
<dbReference type="AlphaFoldDB" id="A0A833M0C4"/>
<dbReference type="Proteomes" id="UP000460298">
    <property type="component" value="Unassembled WGS sequence"/>
</dbReference>